<name>A0ABD2WUU2_9HYME</name>
<dbReference type="PANTHER" id="PTHR38681">
    <property type="entry name" value="RETROVIRUS-RELATED POL POLYPROTEIN FROM TRANSPOSON 412-LIKE PROTEIN-RELATED"/>
    <property type="match status" value="1"/>
</dbReference>
<reference evidence="2 3" key="1">
    <citation type="journal article" date="2024" name="bioRxiv">
        <title>A reference genome for Trichogramma kaykai: A tiny desert-dwelling parasitoid wasp with competing sex-ratio distorters.</title>
        <authorList>
            <person name="Culotta J."/>
            <person name="Lindsey A.R."/>
        </authorList>
    </citation>
    <scope>NUCLEOTIDE SEQUENCE [LARGE SCALE GENOMIC DNA]</scope>
    <source>
        <strain evidence="2 3">KSX58</strain>
    </source>
</reference>
<dbReference type="Proteomes" id="UP001627154">
    <property type="component" value="Unassembled WGS sequence"/>
</dbReference>
<proteinExistence type="predicted"/>
<dbReference type="PANTHER" id="PTHR38681:SF1">
    <property type="entry name" value="RETROVIRUS-RELATED POL POLYPROTEIN FROM TRANSPOSON 412-LIKE PROTEIN"/>
    <property type="match status" value="1"/>
</dbReference>
<dbReference type="AlphaFoldDB" id="A0ABD2WUU2"/>
<organism evidence="2 3">
    <name type="scientific">Trichogramma kaykai</name>
    <dbReference type="NCBI Taxonomy" id="54128"/>
    <lineage>
        <taxon>Eukaryota</taxon>
        <taxon>Metazoa</taxon>
        <taxon>Ecdysozoa</taxon>
        <taxon>Arthropoda</taxon>
        <taxon>Hexapoda</taxon>
        <taxon>Insecta</taxon>
        <taxon>Pterygota</taxon>
        <taxon>Neoptera</taxon>
        <taxon>Endopterygota</taxon>
        <taxon>Hymenoptera</taxon>
        <taxon>Apocrita</taxon>
        <taxon>Proctotrupomorpha</taxon>
        <taxon>Chalcidoidea</taxon>
        <taxon>Trichogrammatidae</taxon>
        <taxon>Trichogramma</taxon>
    </lineage>
</organism>
<evidence type="ECO:0000256" key="1">
    <source>
        <dbReference type="SAM" id="MobiDB-lite"/>
    </source>
</evidence>
<dbReference type="EMBL" id="JBJJXI010000070">
    <property type="protein sequence ID" value="KAL3396685.1"/>
    <property type="molecule type" value="Genomic_DNA"/>
</dbReference>
<sequence length="588" mass="66057">MACSPQLPQSLAIRNSQYFPQPQLPLKDDNLKFCSVITHAGANICKSISAFLKSVPDAEPEKYSKLKEHLISKYSQTVHQKINQLLAGVSLEGKNPSDLFNDMSSLAQGHVPVETVLLLWYRHLPTELVMVLGEAVTSSNAPQASAKVDRLFEHIKHKFTPQICAVAPPNSSQGVDDALVNRISELVISAVSSKFESNSMRDRSVEKQEKPQSPRSSSKPRHGENKDLCLYHHRLIDNVTKLSAKGQLAPANLTGVSVLDPLHPLAHLLSRYPQAIRPTTPNSDHVTAISHSLQTSGEPIAQKARRLTPEKLKALRFQFKSNGLLERWNRDFKRALMCFESDEGWTKILPLVMLGLRTRVRSDINSSPAEMVFGSTLRLPGEFFSDHDQEPDLHYFTSEFRSFMKAVRPVPVDPHDKSKPFVHKNLEFCSRVFVRANPIKKALDPPYLGPYQVHLRPSKYFYIIKITNKTVLEELKTVSTGQLKPAFGTFYDAQNPIKSSPDSNQNQTVKFDTRDSDLCDNFDHEEVVPTIKPSSDKALRTGDNVASKQLCKRSFSQSESKSMKPKKKVKFHDDHAYSVANKSSSKKK</sequence>
<feature type="region of interest" description="Disordered" evidence="1">
    <location>
        <begin position="550"/>
        <end position="588"/>
    </location>
</feature>
<feature type="region of interest" description="Disordered" evidence="1">
    <location>
        <begin position="198"/>
        <end position="225"/>
    </location>
</feature>
<dbReference type="InterPro" id="IPR036397">
    <property type="entry name" value="RNaseH_sf"/>
</dbReference>
<comment type="caution">
    <text evidence="2">The sequence shown here is derived from an EMBL/GenBank/DDBJ whole genome shotgun (WGS) entry which is preliminary data.</text>
</comment>
<accession>A0ABD2WUU2</accession>
<keyword evidence="3" id="KW-1185">Reference proteome</keyword>
<gene>
    <name evidence="2" type="ORF">TKK_009549</name>
</gene>
<protein>
    <submittedName>
        <fullName evidence="2">Uncharacterized protein</fullName>
    </submittedName>
</protein>
<feature type="compositionally biased region" description="Basic and acidic residues" evidence="1">
    <location>
        <begin position="199"/>
        <end position="212"/>
    </location>
</feature>
<evidence type="ECO:0000313" key="2">
    <source>
        <dbReference type="EMBL" id="KAL3396685.1"/>
    </source>
</evidence>
<dbReference type="Gene3D" id="3.30.420.10">
    <property type="entry name" value="Ribonuclease H-like superfamily/Ribonuclease H"/>
    <property type="match status" value="1"/>
</dbReference>
<evidence type="ECO:0000313" key="3">
    <source>
        <dbReference type="Proteomes" id="UP001627154"/>
    </source>
</evidence>